<dbReference type="STRING" id="1043002.A0A074XH98"/>
<dbReference type="Gene3D" id="4.10.240.10">
    <property type="entry name" value="Zn(2)-C6 fungal-type DNA-binding domain"/>
    <property type="match status" value="1"/>
</dbReference>
<name>A0A074XH98_AURPU</name>
<evidence type="ECO:0000256" key="1">
    <source>
        <dbReference type="ARBA" id="ARBA00004123"/>
    </source>
</evidence>
<dbReference type="HOGENOM" id="CLU_013863_0_0_1"/>
<evidence type="ECO:0000313" key="7">
    <source>
        <dbReference type="EMBL" id="KEQ84865.1"/>
    </source>
</evidence>
<dbReference type="Pfam" id="PF00172">
    <property type="entry name" value="Zn_clus"/>
    <property type="match status" value="1"/>
</dbReference>
<evidence type="ECO:0000259" key="6">
    <source>
        <dbReference type="PROSITE" id="PS50048"/>
    </source>
</evidence>
<evidence type="ECO:0000256" key="4">
    <source>
        <dbReference type="ARBA" id="ARBA00023242"/>
    </source>
</evidence>
<dbReference type="PROSITE" id="PS50048">
    <property type="entry name" value="ZN2_CY6_FUNGAL_2"/>
    <property type="match status" value="1"/>
</dbReference>
<gene>
    <name evidence="7" type="ORF">M438DRAFT_364874</name>
</gene>
<dbReference type="SMART" id="SM00066">
    <property type="entry name" value="GAL4"/>
    <property type="match status" value="1"/>
</dbReference>
<keyword evidence="3" id="KW-0238">DNA-binding</keyword>
<keyword evidence="2" id="KW-0479">Metal-binding</keyword>
<dbReference type="InterPro" id="IPR036864">
    <property type="entry name" value="Zn2-C6_fun-type_DNA-bd_sf"/>
</dbReference>
<keyword evidence="8" id="KW-1185">Reference proteome</keyword>
<proteinExistence type="predicted"/>
<dbReference type="InterPro" id="IPR050987">
    <property type="entry name" value="AtrR-like"/>
</dbReference>
<feature type="region of interest" description="Disordered" evidence="5">
    <location>
        <begin position="668"/>
        <end position="689"/>
    </location>
</feature>
<feature type="compositionally biased region" description="Polar residues" evidence="5">
    <location>
        <begin position="168"/>
        <end position="213"/>
    </location>
</feature>
<dbReference type="GO" id="GO:0008270">
    <property type="term" value="F:zinc ion binding"/>
    <property type="evidence" value="ECO:0007669"/>
    <property type="project" value="InterPro"/>
</dbReference>
<dbReference type="CDD" id="cd12148">
    <property type="entry name" value="fungal_TF_MHR"/>
    <property type="match status" value="1"/>
</dbReference>
<keyword evidence="4" id="KW-0539">Nucleus</keyword>
<dbReference type="Proteomes" id="UP000030706">
    <property type="component" value="Unassembled WGS sequence"/>
</dbReference>
<feature type="domain" description="Zn(2)-C6 fungal-type" evidence="6">
    <location>
        <begin position="47"/>
        <end position="78"/>
    </location>
</feature>
<evidence type="ECO:0000256" key="3">
    <source>
        <dbReference type="ARBA" id="ARBA00023125"/>
    </source>
</evidence>
<organism evidence="7 8">
    <name type="scientific">Aureobasidium pullulans EXF-150</name>
    <dbReference type="NCBI Taxonomy" id="1043002"/>
    <lineage>
        <taxon>Eukaryota</taxon>
        <taxon>Fungi</taxon>
        <taxon>Dikarya</taxon>
        <taxon>Ascomycota</taxon>
        <taxon>Pezizomycotina</taxon>
        <taxon>Dothideomycetes</taxon>
        <taxon>Dothideomycetidae</taxon>
        <taxon>Dothideales</taxon>
        <taxon>Saccotheciaceae</taxon>
        <taxon>Aureobasidium</taxon>
    </lineage>
</organism>
<dbReference type="OrthoDB" id="1919336at2759"/>
<dbReference type="GeneID" id="40750060"/>
<dbReference type="PANTHER" id="PTHR46910:SF3">
    <property type="entry name" value="HALOTOLERANCE PROTEIN 9-RELATED"/>
    <property type="match status" value="1"/>
</dbReference>
<dbReference type="GO" id="GO:0005634">
    <property type="term" value="C:nucleus"/>
    <property type="evidence" value="ECO:0007669"/>
    <property type="project" value="UniProtKB-SubCell"/>
</dbReference>
<dbReference type="AlphaFoldDB" id="A0A074XH98"/>
<dbReference type="GO" id="GO:0003677">
    <property type="term" value="F:DNA binding"/>
    <property type="evidence" value="ECO:0007669"/>
    <property type="project" value="UniProtKB-KW"/>
</dbReference>
<evidence type="ECO:0000313" key="8">
    <source>
        <dbReference type="Proteomes" id="UP000030706"/>
    </source>
</evidence>
<dbReference type="PROSITE" id="PS00463">
    <property type="entry name" value="ZN2_CY6_FUNGAL_1"/>
    <property type="match status" value="1"/>
</dbReference>
<dbReference type="InterPro" id="IPR001138">
    <property type="entry name" value="Zn2Cys6_DnaBD"/>
</dbReference>
<reference evidence="7 8" key="1">
    <citation type="journal article" date="2014" name="BMC Genomics">
        <title>Genome sequencing of four Aureobasidium pullulans varieties: biotechnological potential, stress tolerance, and description of new species.</title>
        <authorList>
            <person name="Gostin Ar C."/>
            <person name="Ohm R.A."/>
            <person name="Kogej T."/>
            <person name="Sonjak S."/>
            <person name="Turk M."/>
            <person name="Zajc J."/>
            <person name="Zalar P."/>
            <person name="Grube M."/>
            <person name="Sun H."/>
            <person name="Han J."/>
            <person name="Sharma A."/>
            <person name="Chiniquy J."/>
            <person name="Ngan C.Y."/>
            <person name="Lipzen A."/>
            <person name="Barry K."/>
            <person name="Grigoriev I.V."/>
            <person name="Gunde-Cimerman N."/>
        </authorList>
    </citation>
    <scope>NUCLEOTIDE SEQUENCE [LARGE SCALE GENOMIC DNA]</scope>
    <source>
        <strain evidence="7 8">EXF-150</strain>
    </source>
</reference>
<protein>
    <recommendedName>
        <fullName evidence="6">Zn(2)-C6 fungal-type domain-containing protein</fullName>
    </recommendedName>
</protein>
<dbReference type="SUPFAM" id="SSF57701">
    <property type="entry name" value="Zn2/Cys6 DNA-binding domain"/>
    <property type="match status" value="1"/>
</dbReference>
<accession>A0A074XH98</accession>
<dbReference type="GO" id="GO:0000981">
    <property type="term" value="F:DNA-binding transcription factor activity, RNA polymerase II-specific"/>
    <property type="evidence" value="ECO:0007669"/>
    <property type="project" value="InterPro"/>
</dbReference>
<feature type="compositionally biased region" description="Polar residues" evidence="5">
    <location>
        <begin position="676"/>
        <end position="688"/>
    </location>
</feature>
<dbReference type="RefSeq" id="XP_029761052.1">
    <property type="nucleotide sequence ID" value="XM_029907754.1"/>
</dbReference>
<sequence>MSPPVLGVARPLAPQPVRSADAAVLQPLQNTYPLKSTRSRRGTINAACHECRIKKLKCDGTRPRCRRCQDKGHDVCEYTVNPGETRFTALKRKNATLVTESDRMHKFIEALRSASPAQAQNMLQDLRTCDGAKDLLSTLTLSQSQPHELRHRDSDSSVSSNNPSPPSMTTDTILTPQTSRSRSANSDGKLNPLLSQLSSNGFENESPSSTEATYQPFSDFERQLPSRGTLQECINSFHKEAGKLFHVFSLNHIESQFSVMYGQGDKQAQRVAACELSAVGALGSQYIRESQPEGTAQKMYSVAKHLLEDVVSVDATRAAKVCAMLGLFNIMSKEKVAMTFVEMGLNLLSRPQIAQTCPPNMERSEWTELRKTWRVLIFLETWLSSTLGYVSGLQISKELLNVKNLEIEGESDLEEKVTTEMIKIAVIKFDMLRLSLSFKGLSALMVGTITKDLQYWHQNLPSEMRLSELDNNPKISDELRRTIYYVNFLYSGAQIMLLRRVLQSLHERSNLLTGSETAVEELISQAKAAARESAKLFGRLYVEGGVIQRCWICIFQSYSSCVLILHHVAEVVLYEQHSREQGADPQADLDLTLSCLQILNICREKDIAAGQFYSTLMPLYETLTATVIGQPVSQSAVYDAARTLHDLIRKPFKDSGKDSPQSQFFWKDEQQRHSQDPMNNDPFSSSDIANAPDPSLSCDSWQCIDGIKNDGMIHDLLSAIRPGHFLPGFESSAWGDSNQVF</sequence>
<feature type="region of interest" description="Disordered" evidence="5">
    <location>
        <begin position="140"/>
        <end position="213"/>
    </location>
</feature>
<evidence type="ECO:0000256" key="2">
    <source>
        <dbReference type="ARBA" id="ARBA00022723"/>
    </source>
</evidence>
<dbReference type="PANTHER" id="PTHR46910">
    <property type="entry name" value="TRANSCRIPTION FACTOR PDR1"/>
    <property type="match status" value="1"/>
</dbReference>
<dbReference type="CDD" id="cd00067">
    <property type="entry name" value="GAL4"/>
    <property type="match status" value="1"/>
</dbReference>
<dbReference type="EMBL" id="KL584981">
    <property type="protein sequence ID" value="KEQ84865.1"/>
    <property type="molecule type" value="Genomic_DNA"/>
</dbReference>
<evidence type="ECO:0000256" key="5">
    <source>
        <dbReference type="SAM" id="MobiDB-lite"/>
    </source>
</evidence>
<comment type="subcellular location">
    <subcellularLocation>
        <location evidence="1">Nucleus</location>
    </subcellularLocation>
</comment>